<dbReference type="EMBL" id="CP141698">
    <property type="protein sequence ID" value="WYC67262.1"/>
    <property type="molecule type" value="Genomic_DNA"/>
</dbReference>
<dbReference type="InterPro" id="IPR010064">
    <property type="entry name" value="HK97-gp10_tail"/>
</dbReference>
<evidence type="ECO:0000313" key="1">
    <source>
        <dbReference type="EMBL" id="WYC67262.1"/>
    </source>
</evidence>
<organism evidence="1 2">
    <name type="scientific">Lactococcus petauri</name>
    <dbReference type="NCBI Taxonomy" id="1940789"/>
    <lineage>
        <taxon>Bacteria</taxon>
        <taxon>Bacillati</taxon>
        <taxon>Bacillota</taxon>
        <taxon>Bacilli</taxon>
        <taxon>Lactobacillales</taxon>
        <taxon>Streptococcaceae</taxon>
        <taxon>Lactococcus</taxon>
    </lineage>
</organism>
<dbReference type="Proteomes" id="UP001456368">
    <property type="component" value="Chromosome"/>
</dbReference>
<keyword evidence="2" id="KW-1185">Reference proteome</keyword>
<sequence>MAKKGMSIRFIGAEKFIKDVNNKSQATQQAIGKIVQETASNIERKAKQKAAVDTGEMRRRIYSEKIDELTAESGSKAPYSYWVDKGTRYQKAQPFFTPAVESERAQFKKKIKKVVE</sequence>
<gene>
    <name evidence="1" type="ORF">VNN45_10260</name>
</gene>
<proteinExistence type="predicted"/>
<protein>
    <submittedName>
        <fullName evidence="1">HK97-gp10 family putative phage morphogenesis protein</fullName>
    </submittedName>
</protein>
<dbReference type="Pfam" id="PF04883">
    <property type="entry name" value="HK97-gp10_like"/>
    <property type="match status" value="1"/>
</dbReference>
<dbReference type="NCBIfam" id="TIGR01725">
    <property type="entry name" value="phge_HK97_gp10"/>
    <property type="match status" value="1"/>
</dbReference>
<accession>A0ABZ2SJL8</accession>
<reference evidence="1 2" key="1">
    <citation type="submission" date="2023-12" db="EMBL/GenBank/DDBJ databases">
        <title>Redefining Piscine Lactococcosis.</title>
        <authorList>
            <person name="Heckman T.I."/>
            <person name="Yazdi Z."/>
            <person name="Older C.E."/>
            <person name="Griffin M.J."/>
            <person name="Waldbieser G.C."/>
            <person name="Chow A.M."/>
            <person name="Medina Silva I."/>
            <person name="Anenson K.M."/>
            <person name="Garcia J.C."/>
            <person name="LaFrentz B.R."/>
            <person name="Slavic D."/>
            <person name="Toohey-Kurth K.L."/>
            <person name="Yant P."/>
            <person name="Fritz H.M."/>
            <person name="Henderson E."/>
            <person name="McDowall R."/>
            <person name="Cai H."/>
            <person name="Adikson M."/>
            <person name="Soto E."/>
        </authorList>
    </citation>
    <scope>NUCLEOTIDE SEQUENCE [LARGE SCALE GENOMIC DNA]</scope>
    <source>
        <strain evidence="1 2">R21-91A</strain>
    </source>
</reference>
<dbReference type="RefSeq" id="WP_019293262.1">
    <property type="nucleotide sequence ID" value="NZ_CP045924.1"/>
</dbReference>
<evidence type="ECO:0000313" key="2">
    <source>
        <dbReference type="Proteomes" id="UP001456368"/>
    </source>
</evidence>
<name>A0ABZ2SJL8_9LACT</name>